<dbReference type="EMBL" id="CAJNNV010028384">
    <property type="protein sequence ID" value="CAE8624416.1"/>
    <property type="molecule type" value="Genomic_DNA"/>
</dbReference>
<feature type="compositionally biased region" description="Polar residues" evidence="1">
    <location>
        <begin position="125"/>
        <end position="137"/>
    </location>
</feature>
<evidence type="ECO:0000313" key="5">
    <source>
        <dbReference type="Proteomes" id="UP000654075"/>
    </source>
</evidence>
<sequence length="217" mass="23667">MPKSHMGWAKRTIEKTKAETDEEKRIADEKAFRQQQIQMLQLQQQQAMFMGGCMPGSFMPGNCMPQQPGFEFGMQQPGFAMPQPGFGISQQQQQQQQQPGFVMPQPGLGGNSEPSRPIPKRSGPTGPNLQRTRPSSETYYGTVQDWKGKFGWIEPFPAIEHPLAGKHGGKVYVAAQDVLSGPTGGIMGGGLTDGQMVQFCMYIDASGIGAEQVKAMA</sequence>
<evidence type="ECO:0000313" key="2">
    <source>
        <dbReference type="EMBL" id="CAE8624416.1"/>
    </source>
</evidence>
<accession>A0A813GJW9</accession>
<evidence type="ECO:0000313" key="3">
    <source>
        <dbReference type="EMBL" id="CAE8638353.1"/>
    </source>
</evidence>
<feature type="compositionally biased region" description="Basic and acidic residues" evidence="1">
    <location>
        <begin position="11"/>
        <end position="22"/>
    </location>
</feature>
<evidence type="ECO:0000256" key="1">
    <source>
        <dbReference type="SAM" id="MobiDB-lite"/>
    </source>
</evidence>
<keyword evidence="5" id="KW-1185">Reference proteome</keyword>
<reference evidence="2" key="1">
    <citation type="submission" date="2021-02" db="EMBL/GenBank/DDBJ databases">
        <authorList>
            <person name="Dougan E. K."/>
            <person name="Rhodes N."/>
            <person name="Thang M."/>
            <person name="Chan C."/>
        </authorList>
    </citation>
    <scope>NUCLEOTIDE SEQUENCE</scope>
</reference>
<protein>
    <submittedName>
        <fullName evidence="2">Uncharacterized protein</fullName>
    </submittedName>
</protein>
<dbReference type="Proteomes" id="UP000654075">
    <property type="component" value="Unassembled WGS sequence"/>
</dbReference>
<evidence type="ECO:0000313" key="4">
    <source>
        <dbReference type="EMBL" id="CAE8654301.1"/>
    </source>
</evidence>
<dbReference type="Proteomes" id="UP000626109">
    <property type="component" value="Unassembled WGS sequence"/>
</dbReference>
<proteinExistence type="predicted"/>
<dbReference type="EMBL" id="CAJNNV010031932">
    <property type="protein sequence ID" value="CAE8638353.1"/>
    <property type="molecule type" value="Genomic_DNA"/>
</dbReference>
<comment type="caution">
    <text evidence="2">The sequence shown here is derived from an EMBL/GenBank/DDBJ whole genome shotgun (WGS) entry which is preliminary data.</text>
</comment>
<gene>
    <name evidence="2" type="ORF">PGLA1383_LOCUS41541</name>
    <name evidence="3" type="ORF">PGLA1383_LOCUS53545</name>
    <name evidence="4" type="ORF">PGLA2088_LOCUS10949</name>
</gene>
<organism evidence="2 5">
    <name type="scientific">Polarella glacialis</name>
    <name type="common">Dinoflagellate</name>
    <dbReference type="NCBI Taxonomy" id="89957"/>
    <lineage>
        <taxon>Eukaryota</taxon>
        <taxon>Sar</taxon>
        <taxon>Alveolata</taxon>
        <taxon>Dinophyceae</taxon>
        <taxon>Suessiales</taxon>
        <taxon>Suessiaceae</taxon>
        <taxon>Polarella</taxon>
    </lineage>
</organism>
<dbReference type="EMBL" id="CAJNNW010012456">
    <property type="protein sequence ID" value="CAE8654301.1"/>
    <property type="molecule type" value="Genomic_DNA"/>
</dbReference>
<name>A0A813GJW9_POLGL</name>
<feature type="region of interest" description="Disordered" evidence="1">
    <location>
        <begin position="76"/>
        <end position="137"/>
    </location>
</feature>
<feature type="region of interest" description="Disordered" evidence="1">
    <location>
        <begin position="1"/>
        <end position="22"/>
    </location>
</feature>
<dbReference type="AlphaFoldDB" id="A0A813GJW9"/>